<feature type="region of interest" description="Disordered" evidence="1">
    <location>
        <begin position="564"/>
        <end position="585"/>
    </location>
</feature>
<evidence type="ECO:0000313" key="2">
    <source>
        <dbReference type="EMBL" id="KAF2245426.1"/>
    </source>
</evidence>
<sequence>MPAQKRVYNSKSATKAREAIPKPSGVRRRQRPKPKKKYIPHAASLCAAAARLDQINAARVRTRAVVIDVSSDSDSGSESLRELSGECSREPNVHQTSQPSPFREQHSESPHPAPLPGLAEGLDQARSQDSCSTPQHPRPATSQRTSDRASPLGVPTFCRNSLTQRLPVSLHEYQTPLYPERTPDTSTKIARRDEHPPQISSPAFPRSPPRLAGKGEFYHGSKGIANLPIDERSVQHCNLKRRRRRYIVESSESEEDSCSYISAADDGRSDFMTPRCKKRNDKSKNAPRSLPNRPGREAIKLDTKETPKTKAPKRNSAQARYGKSRVRDLKDFVERLSKEELHALSDETFSDTDVSASESEDDDCLDIDLDDEDLDLGIRPERFRRSASPPTRFRKSMERGMADLGIAMHGWSETEAEGRAARGHPARTKQPQCQSRSILSDYLSDGGDHIYPDDHVFDLPSRRYRSPTDPIFFKSGGLGGFPTSSSFSGATASSFTANDTSYTSAGTAYRPMPLHQKESCLRSKQHDSFYMRFDPKVHKQHRDPDYVDKEFARLRNIPRLTVEQSQQEIARDLRAKSRGKCKQYA</sequence>
<feature type="compositionally biased region" description="Basic and acidic residues" evidence="1">
    <location>
        <begin position="79"/>
        <end position="92"/>
    </location>
</feature>
<keyword evidence="3" id="KW-1185">Reference proteome</keyword>
<dbReference type="GeneID" id="54589539"/>
<proteinExistence type="predicted"/>
<feature type="region of interest" description="Disordered" evidence="1">
    <location>
        <begin position="1"/>
        <end position="39"/>
    </location>
</feature>
<protein>
    <submittedName>
        <fullName evidence="2">Uncharacterized protein</fullName>
    </submittedName>
</protein>
<evidence type="ECO:0000313" key="3">
    <source>
        <dbReference type="Proteomes" id="UP000800094"/>
    </source>
</evidence>
<feature type="compositionally biased region" description="Basic residues" evidence="1">
    <location>
        <begin position="576"/>
        <end position="585"/>
    </location>
</feature>
<evidence type="ECO:0000256" key="1">
    <source>
        <dbReference type="SAM" id="MobiDB-lite"/>
    </source>
</evidence>
<dbReference type="RefSeq" id="XP_033680430.1">
    <property type="nucleotide sequence ID" value="XM_033836209.1"/>
</dbReference>
<dbReference type="Proteomes" id="UP000800094">
    <property type="component" value="Unassembled WGS sequence"/>
</dbReference>
<feature type="compositionally biased region" description="Polar residues" evidence="1">
    <location>
        <begin position="125"/>
        <end position="144"/>
    </location>
</feature>
<feature type="region of interest" description="Disordered" evidence="1">
    <location>
        <begin position="176"/>
        <end position="209"/>
    </location>
</feature>
<dbReference type="AlphaFoldDB" id="A0A6A6I529"/>
<name>A0A6A6I529_9PLEO</name>
<reference evidence="2" key="1">
    <citation type="journal article" date="2020" name="Stud. Mycol.">
        <title>101 Dothideomycetes genomes: a test case for predicting lifestyles and emergence of pathogens.</title>
        <authorList>
            <person name="Haridas S."/>
            <person name="Albert R."/>
            <person name="Binder M."/>
            <person name="Bloem J."/>
            <person name="Labutti K."/>
            <person name="Salamov A."/>
            <person name="Andreopoulos B."/>
            <person name="Baker S."/>
            <person name="Barry K."/>
            <person name="Bills G."/>
            <person name="Bluhm B."/>
            <person name="Cannon C."/>
            <person name="Castanera R."/>
            <person name="Culley D."/>
            <person name="Daum C."/>
            <person name="Ezra D."/>
            <person name="Gonzalez J."/>
            <person name="Henrissat B."/>
            <person name="Kuo A."/>
            <person name="Liang C."/>
            <person name="Lipzen A."/>
            <person name="Lutzoni F."/>
            <person name="Magnuson J."/>
            <person name="Mondo S."/>
            <person name="Nolan M."/>
            <person name="Ohm R."/>
            <person name="Pangilinan J."/>
            <person name="Park H.-J."/>
            <person name="Ramirez L."/>
            <person name="Alfaro M."/>
            <person name="Sun H."/>
            <person name="Tritt A."/>
            <person name="Yoshinaga Y."/>
            <person name="Zwiers L.-H."/>
            <person name="Turgeon B."/>
            <person name="Goodwin S."/>
            <person name="Spatafora J."/>
            <person name="Crous P."/>
            <person name="Grigoriev I."/>
        </authorList>
    </citation>
    <scope>NUCLEOTIDE SEQUENCE</scope>
    <source>
        <strain evidence="2">CBS 122368</strain>
    </source>
</reference>
<organism evidence="2 3">
    <name type="scientific">Trematosphaeria pertusa</name>
    <dbReference type="NCBI Taxonomy" id="390896"/>
    <lineage>
        <taxon>Eukaryota</taxon>
        <taxon>Fungi</taxon>
        <taxon>Dikarya</taxon>
        <taxon>Ascomycota</taxon>
        <taxon>Pezizomycotina</taxon>
        <taxon>Dothideomycetes</taxon>
        <taxon>Pleosporomycetidae</taxon>
        <taxon>Pleosporales</taxon>
        <taxon>Massarineae</taxon>
        <taxon>Trematosphaeriaceae</taxon>
        <taxon>Trematosphaeria</taxon>
    </lineage>
</organism>
<feature type="region of interest" description="Disordered" evidence="1">
    <location>
        <begin position="269"/>
        <end position="324"/>
    </location>
</feature>
<dbReference type="EMBL" id="ML987200">
    <property type="protein sequence ID" value="KAF2245426.1"/>
    <property type="molecule type" value="Genomic_DNA"/>
</dbReference>
<accession>A0A6A6I529</accession>
<feature type="compositionally biased region" description="Basic and acidic residues" evidence="1">
    <location>
        <begin position="294"/>
        <end position="308"/>
    </location>
</feature>
<feature type="region of interest" description="Disordered" evidence="1">
    <location>
        <begin position="70"/>
        <end position="157"/>
    </location>
</feature>
<gene>
    <name evidence="2" type="ORF">BU26DRAFT_68440</name>
</gene>
<feature type="compositionally biased region" description="Basic residues" evidence="1">
    <location>
        <begin position="25"/>
        <end position="39"/>
    </location>
</feature>
<feature type="region of interest" description="Disordered" evidence="1">
    <location>
        <begin position="415"/>
        <end position="436"/>
    </location>
</feature>